<gene>
    <name evidence="2" type="ORF">F2P45_34725</name>
</gene>
<reference evidence="2 3" key="1">
    <citation type="submission" date="2019-10" db="EMBL/GenBank/DDBJ databases">
        <title>Taxonomy of Antarctic Massilia spp.: description of Massilia rubra sp. nov., Massilia aquatica sp. nov., Massilia mucilaginosa sp. nov., Massilia frigida sp. nov. isolated from streams, lakes and regoliths.</title>
        <authorList>
            <person name="Holochova P."/>
            <person name="Sedlacek I."/>
            <person name="Kralova S."/>
            <person name="Maslanova I."/>
            <person name="Busse H.-J."/>
            <person name="Stankova E."/>
            <person name="Vrbovska V."/>
            <person name="Kovarovic V."/>
            <person name="Bartak M."/>
            <person name="Svec P."/>
            <person name="Pantucek R."/>
        </authorList>
    </citation>
    <scope>NUCLEOTIDE SEQUENCE [LARGE SCALE GENOMIC DNA]</scope>
    <source>
        <strain evidence="2 3">CCM 8733</strain>
    </source>
</reference>
<dbReference type="Pfam" id="PF13182">
    <property type="entry name" value="DUF4007"/>
    <property type="match status" value="1"/>
</dbReference>
<dbReference type="InterPro" id="IPR025248">
    <property type="entry name" value="DUF4007"/>
</dbReference>
<dbReference type="Proteomes" id="UP000609726">
    <property type="component" value="Unassembled WGS sequence"/>
</dbReference>
<evidence type="ECO:0000313" key="2">
    <source>
        <dbReference type="EMBL" id="NHZ94098.1"/>
    </source>
</evidence>
<accession>A0ABX0P461</accession>
<keyword evidence="3" id="KW-1185">Reference proteome</keyword>
<feature type="domain" description="DUF4007" evidence="1">
    <location>
        <begin position="12"/>
        <end position="67"/>
    </location>
</feature>
<protein>
    <submittedName>
        <fullName evidence="2">DUF4007 family protein</fullName>
    </submittedName>
</protein>
<name>A0ABX0P461_9BURK</name>
<sequence length="68" mass="7790">MIQLPSDIPPQFSGHETFPLRQLWLRKAYDVVTQQHAPVSRSVFADEEAIVRFGVGKNMAMSIRFWAS</sequence>
<proteinExistence type="predicted"/>
<feature type="non-terminal residue" evidence="2">
    <location>
        <position position="68"/>
    </location>
</feature>
<evidence type="ECO:0000313" key="3">
    <source>
        <dbReference type="Proteomes" id="UP000609726"/>
    </source>
</evidence>
<comment type="caution">
    <text evidence="2">The sequence shown here is derived from an EMBL/GenBank/DDBJ whole genome shotgun (WGS) entry which is preliminary data.</text>
</comment>
<organism evidence="2 3">
    <name type="scientific">Massilia mucilaginosa</name>
    <dbReference type="NCBI Taxonomy" id="2609282"/>
    <lineage>
        <taxon>Bacteria</taxon>
        <taxon>Pseudomonadati</taxon>
        <taxon>Pseudomonadota</taxon>
        <taxon>Betaproteobacteria</taxon>
        <taxon>Burkholderiales</taxon>
        <taxon>Oxalobacteraceae</taxon>
        <taxon>Telluria group</taxon>
        <taxon>Massilia</taxon>
    </lineage>
</organism>
<dbReference type="EMBL" id="WHJH01000327">
    <property type="protein sequence ID" value="NHZ94098.1"/>
    <property type="molecule type" value="Genomic_DNA"/>
</dbReference>
<evidence type="ECO:0000259" key="1">
    <source>
        <dbReference type="Pfam" id="PF13182"/>
    </source>
</evidence>